<keyword evidence="1" id="KW-0677">Repeat</keyword>
<feature type="domain" description="EF-hand" evidence="4">
    <location>
        <begin position="33"/>
        <end position="68"/>
    </location>
</feature>
<name>K0KVI5_WICCF</name>
<dbReference type="FunCoup" id="K0KVI5">
    <property type="interactions" value="41"/>
</dbReference>
<gene>
    <name evidence="5" type="ORF">BN7_5056</name>
</gene>
<protein>
    <submittedName>
        <fullName evidence="5">Calmodulin-related protein</fullName>
    </submittedName>
</protein>
<evidence type="ECO:0000313" key="6">
    <source>
        <dbReference type="Proteomes" id="UP000009328"/>
    </source>
</evidence>
<dbReference type="PROSITE" id="PS00018">
    <property type="entry name" value="EF_HAND_1"/>
    <property type="match status" value="1"/>
</dbReference>
<dbReference type="InParanoid" id="K0KVI5"/>
<evidence type="ECO:0000256" key="1">
    <source>
        <dbReference type="ARBA" id="ARBA00022737"/>
    </source>
</evidence>
<dbReference type="Proteomes" id="UP000009328">
    <property type="component" value="Unassembled WGS sequence"/>
</dbReference>
<evidence type="ECO:0000313" key="5">
    <source>
        <dbReference type="EMBL" id="CCH45474.1"/>
    </source>
</evidence>
<evidence type="ECO:0000256" key="3">
    <source>
        <dbReference type="SAM" id="MobiDB-lite"/>
    </source>
</evidence>
<evidence type="ECO:0000256" key="2">
    <source>
        <dbReference type="ARBA" id="ARBA00022837"/>
    </source>
</evidence>
<dbReference type="SUPFAM" id="SSF47473">
    <property type="entry name" value="EF-hand"/>
    <property type="match status" value="1"/>
</dbReference>
<dbReference type="PANTHER" id="PTHR23049">
    <property type="entry name" value="MYOSIN REGULATORY LIGHT CHAIN 2"/>
    <property type="match status" value="1"/>
</dbReference>
<evidence type="ECO:0000259" key="4">
    <source>
        <dbReference type="PROSITE" id="PS50222"/>
    </source>
</evidence>
<organism evidence="5 6">
    <name type="scientific">Wickerhamomyces ciferrii (strain ATCC 14091 / BCRC 22168 / CBS 111 / JCM 3599 / NBRC 0793 / NRRL Y-1031 F-60-10)</name>
    <name type="common">Yeast</name>
    <name type="synonym">Pichia ciferrii</name>
    <dbReference type="NCBI Taxonomy" id="1206466"/>
    <lineage>
        <taxon>Eukaryota</taxon>
        <taxon>Fungi</taxon>
        <taxon>Dikarya</taxon>
        <taxon>Ascomycota</taxon>
        <taxon>Saccharomycotina</taxon>
        <taxon>Saccharomycetes</taxon>
        <taxon>Phaffomycetales</taxon>
        <taxon>Wickerhamomycetaceae</taxon>
        <taxon>Wickerhamomyces</taxon>
    </lineage>
</organism>
<keyword evidence="2" id="KW-0106">Calcium</keyword>
<dbReference type="Gene3D" id="1.10.238.10">
    <property type="entry name" value="EF-hand"/>
    <property type="match status" value="1"/>
</dbReference>
<dbReference type="InterPro" id="IPR002048">
    <property type="entry name" value="EF_hand_dom"/>
</dbReference>
<dbReference type="InterPro" id="IPR011992">
    <property type="entry name" value="EF-hand-dom_pair"/>
</dbReference>
<dbReference type="Pfam" id="PF13499">
    <property type="entry name" value="EF-hand_7"/>
    <property type="match status" value="1"/>
</dbReference>
<dbReference type="InterPro" id="IPR018247">
    <property type="entry name" value="EF_Hand_1_Ca_BS"/>
</dbReference>
<accession>K0KVI5</accession>
<dbReference type="HOGENOM" id="CLU_061288_9_2_1"/>
<dbReference type="PROSITE" id="PS50222">
    <property type="entry name" value="EF_HAND_2"/>
    <property type="match status" value="1"/>
</dbReference>
<dbReference type="GO" id="GO:0005509">
    <property type="term" value="F:calcium ion binding"/>
    <property type="evidence" value="ECO:0007669"/>
    <property type="project" value="InterPro"/>
</dbReference>
<feature type="region of interest" description="Disordered" evidence="3">
    <location>
        <begin position="1"/>
        <end position="30"/>
    </location>
</feature>
<proteinExistence type="predicted"/>
<dbReference type="AlphaFoldDB" id="K0KVI5"/>
<keyword evidence="6" id="KW-1185">Reference proteome</keyword>
<dbReference type="InterPro" id="IPR050403">
    <property type="entry name" value="Myosin_RLC"/>
</dbReference>
<reference evidence="5 6" key="1">
    <citation type="journal article" date="2012" name="Eukaryot. Cell">
        <title>Draft genome sequence of Wickerhamomyces ciferrii NRRL Y-1031 F-60-10.</title>
        <authorList>
            <person name="Schneider J."/>
            <person name="Andrea H."/>
            <person name="Blom J."/>
            <person name="Jaenicke S."/>
            <person name="Ruckert C."/>
            <person name="Schorsch C."/>
            <person name="Szczepanowski R."/>
            <person name="Farwick M."/>
            <person name="Goesmann A."/>
            <person name="Puhler A."/>
            <person name="Schaffer S."/>
            <person name="Tauch A."/>
            <person name="Kohler T."/>
            <person name="Brinkrolf K."/>
        </authorList>
    </citation>
    <scope>NUCLEOTIDE SEQUENCE [LARGE SCALE GENOMIC DNA]</scope>
    <source>
        <strain evidence="6">ATCC 14091 / BCRC 22168 / CBS 111 / JCM 3599 / NBRC 0793 / NRRL Y-1031 F-60-10</strain>
    </source>
</reference>
<dbReference type="EMBL" id="CAIF01000197">
    <property type="protein sequence ID" value="CCH45474.1"/>
    <property type="molecule type" value="Genomic_DNA"/>
</dbReference>
<dbReference type="STRING" id="1206466.K0KVI5"/>
<comment type="caution">
    <text evidence="5">The sequence shown here is derived from an EMBL/GenBank/DDBJ whole genome shotgun (WGS) entry which is preliminary data.</text>
</comment>
<dbReference type="eggNOG" id="KOG0027">
    <property type="taxonomic scope" value="Eukaryota"/>
</dbReference>
<sequence length="168" mass="18897">MCAKKKQNKSNTTTNESIPKSEVKTDISSIPPEQITKLRDAFDIIDHDTDGIITEDDLKQLKQTIAKELSDEEINNLLGNKDEEMNFSKFLSIISQDLKDVPNKNEILKALQVFSTDSEINSKELGDNLSAIGMKQTDFEPILNKFKSETMNGETIFMGTNFLNFVSS</sequence>